<evidence type="ECO:0000313" key="3">
    <source>
        <dbReference type="EMBL" id="CAD7226676.1"/>
    </source>
</evidence>
<proteinExistence type="predicted"/>
<sequence length="311" mass="33231">MTRCLATAVLLLIVSSFGGTQQIPATDAKSAGSEKYPMIPENYVPSVPQTLDPDHDNSEAKYARETKPSFEGYSPYEYTSSQQGGGSGEVFDPMSFLGQSAYKAADYGGFGGNQGHGGMMDTPIYNSHQGYGGGGGSSSGGKYNNHDFSSSGGGSSFGGHDHKAVYGGGEFYSGGLRPLIKTIGAFLPLGLLLAALPPNVINLTVRRKRSADGVIRTEPEVMYTNPVLEMIEANGLDSLESPNCQRRVLCELAVLGHKPEGNSVQKFLWNVANMVPDLLSSTMGLRDTFRAVRAESCQQFYCPEANVNNRN</sequence>
<dbReference type="EMBL" id="OB660892">
    <property type="protein sequence ID" value="CAD7226676.1"/>
    <property type="molecule type" value="Genomic_DNA"/>
</dbReference>
<feature type="chain" id="PRO_5043826142" evidence="2">
    <location>
        <begin position="21"/>
        <end position="311"/>
    </location>
</feature>
<dbReference type="OrthoDB" id="6372754at2759"/>
<feature type="region of interest" description="Disordered" evidence="1">
    <location>
        <begin position="23"/>
        <end position="66"/>
    </location>
</feature>
<reference evidence="3" key="1">
    <citation type="submission" date="2020-11" db="EMBL/GenBank/DDBJ databases">
        <authorList>
            <person name="Tran Van P."/>
        </authorList>
    </citation>
    <scope>NUCLEOTIDE SEQUENCE</scope>
</reference>
<protein>
    <submittedName>
        <fullName evidence="3">Uncharacterized protein</fullName>
    </submittedName>
</protein>
<gene>
    <name evidence="3" type="ORF">CTOB1V02_LOCUS4592</name>
</gene>
<name>A0A7R8W949_9CRUS</name>
<feature type="compositionally biased region" description="Basic and acidic residues" evidence="1">
    <location>
        <begin position="52"/>
        <end position="66"/>
    </location>
</feature>
<evidence type="ECO:0000256" key="1">
    <source>
        <dbReference type="SAM" id="MobiDB-lite"/>
    </source>
</evidence>
<evidence type="ECO:0000256" key="2">
    <source>
        <dbReference type="SAM" id="SignalP"/>
    </source>
</evidence>
<keyword evidence="2" id="KW-0732">Signal</keyword>
<accession>A0A7R8W949</accession>
<feature type="region of interest" description="Disordered" evidence="1">
    <location>
        <begin position="71"/>
        <end position="90"/>
    </location>
</feature>
<organism evidence="3">
    <name type="scientific">Cyprideis torosa</name>
    <dbReference type="NCBI Taxonomy" id="163714"/>
    <lineage>
        <taxon>Eukaryota</taxon>
        <taxon>Metazoa</taxon>
        <taxon>Ecdysozoa</taxon>
        <taxon>Arthropoda</taxon>
        <taxon>Crustacea</taxon>
        <taxon>Oligostraca</taxon>
        <taxon>Ostracoda</taxon>
        <taxon>Podocopa</taxon>
        <taxon>Podocopida</taxon>
        <taxon>Cytherocopina</taxon>
        <taxon>Cytheroidea</taxon>
        <taxon>Cytherideidae</taxon>
        <taxon>Cyprideis</taxon>
    </lineage>
</organism>
<dbReference type="AlphaFoldDB" id="A0A7R8W949"/>
<feature type="signal peptide" evidence="2">
    <location>
        <begin position="1"/>
        <end position="20"/>
    </location>
</feature>